<name>A0ACC2PYS3_9NEOP</name>
<reference evidence="1" key="1">
    <citation type="submission" date="2023-03" db="EMBL/GenBank/DDBJ databases">
        <title>Chromosome-level genomes of two armyworms, Mythimna separata and Mythimna loreyi, provide insights into the biosynthesis and reception of sex pheromones.</title>
        <authorList>
            <person name="Zhao H."/>
        </authorList>
    </citation>
    <scope>NUCLEOTIDE SEQUENCE</scope>
    <source>
        <strain evidence="1">BeijingLab</strain>
    </source>
</reference>
<dbReference type="Proteomes" id="UP001231649">
    <property type="component" value="Chromosome 32"/>
</dbReference>
<accession>A0ACC2PYS3</accession>
<gene>
    <name evidence="1" type="ORF">PYW08_012982</name>
</gene>
<keyword evidence="2" id="KW-1185">Reference proteome</keyword>
<proteinExistence type="predicted"/>
<comment type="caution">
    <text evidence="1">The sequence shown here is derived from an EMBL/GenBank/DDBJ whole genome shotgun (WGS) entry which is preliminary data.</text>
</comment>
<evidence type="ECO:0000313" key="1">
    <source>
        <dbReference type="EMBL" id="KAJ8704258.1"/>
    </source>
</evidence>
<organism evidence="1 2">
    <name type="scientific">Mythimna loreyi</name>
    <dbReference type="NCBI Taxonomy" id="667449"/>
    <lineage>
        <taxon>Eukaryota</taxon>
        <taxon>Metazoa</taxon>
        <taxon>Ecdysozoa</taxon>
        <taxon>Arthropoda</taxon>
        <taxon>Hexapoda</taxon>
        <taxon>Insecta</taxon>
        <taxon>Pterygota</taxon>
        <taxon>Neoptera</taxon>
        <taxon>Endopterygota</taxon>
        <taxon>Lepidoptera</taxon>
        <taxon>Glossata</taxon>
        <taxon>Ditrysia</taxon>
        <taxon>Noctuoidea</taxon>
        <taxon>Noctuidae</taxon>
        <taxon>Noctuinae</taxon>
        <taxon>Hadenini</taxon>
        <taxon>Mythimna</taxon>
    </lineage>
</organism>
<sequence length="209" mass="22512">MPGLKCGGCGRFTSSQEGVRCGKCQAHYHRACVGITPKAAVSNSWRCPECTKGVVRDNRADTPVRGATESSVKKSVEQVCTPVITAVGSKPVSPVTPPRDSSAEIEPLLTAPDASLILEELRAMRADLQLFRKDMELEMAGLRASMNACSARVDRLEARLDALEQRASDLPRPGAVDGIVEDLKHILRDQFDADLNMIPWSTLGGDPAV</sequence>
<evidence type="ECO:0000313" key="2">
    <source>
        <dbReference type="Proteomes" id="UP001231649"/>
    </source>
</evidence>
<protein>
    <submittedName>
        <fullName evidence="1">Uncharacterized protein</fullName>
    </submittedName>
</protein>
<dbReference type="EMBL" id="CM056808">
    <property type="protein sequence ID" value="KAJ8704258.1"/>
    <property type="molecule type" value="Genomic_DNA"/>
</dbReference>